<dbReference type="EMBL" id="GBRH01240267">
    <property type="protein sequence ID" value="JAD57628.1"/>
    <property type="molecule type" value="Transcribed_RNA"/>
</dbReference>
<name>A0A0A9B690_ARUDO</name>
<sequence length="51" mass="6053">MGMRESIITPTSSEASILRTVDITTAEFKDFLRYTRSDSHNRPWTLNEWYK</sequence>
<dbReference type="AlphaFoldDB" id="A0A0A9B690"/>
<organism evidence="1">
    <name type="scientific">Arundo donax</name>
    <name type="common">Giant reed</name>
    <name type="synonym">Donax arundinaceus</name>
    <dbReference type="NCBI Taxonomy" id="35708"/>
    <lineage>
        <taxon>Eukaryota</taxon>
        <taxon>Viridiplantae</taxon>
        <taxon>Streptophyta</taxon>
        <taxon>Embryophyta</taxon>
        <taxon>Tracheophyta</taxon>
        <taxon>Spermatophyta</taxon>
        <taxon>Magnoliopsida</taxon>
        <taxon>Liliopsida</taxon>
        <taxon>Poales</taxon>
        <taxon>Poaceae</taxon>
        <taxon>PACMAD clade</taxon>
        <taxon>Arundinoideae</taxon>
        <taxon>Arundineae</taxon>
        <taxon>Arundo</taxon>
    </lineage>
</organism>
<reference evidence="1" key="2">
    <citation type="journal article" date="2015" name="Data Brief">
        <title>Shoot transcriptome of the giant reed, Arundo donax.</title>
        <authorList>
            <person name="Barrero R.A."/>
            <person name="Guerrero F.D."/>
            <person name="Moolhuijzen P."/>
            <person name="Goolsby J.A."/>
            <person name="Tidwell J."/>
            <person name="Bellgard S.E."/>
            <person name="Bellgard M.I."/>
        </authorList>
    </citation>
    <scope>NUCLEOTIDE SEQUENCE</scope>
    <source>
        <tissue evidence="1">Shoot tissue taken approximately 20 cm above the soil surface</tissue>
    </source>
</reference>
<proteinExistence type="predicted"/>
<evidence type="ECO:0000313" key="1">
    <source>
        <dbReference type="EMBL" id="JAD57628.1"/>
    </source>
</evidence>
<protein>
    <submittedName>
        <fullName evidence="1">Uncharacterized protein</fullName>
    </submittedName>
</protein>
<accession>A0A0A9B690</accession>
<reference evidence="1" key="1">
    <citation type="submission" date="2014-09" db="EMBL/GenBank/DDBJ databases">
        <authorList>
            <person name="Magalhaes I.L.F."/>
            <person name="Oliveira U."/>
            <person name="Santos F.R."/>
            <person name="Vidigal T.H.D.A."/>
            <person name="Brescovit A.D."/>
            <person name="Santos A.J."/>
        </authorList>
    </citation>
    <scope>NUCLEOTIDE SEQUENCE</scope>
    <source>
        <tissue evidence="1">Shoot tissue taken approximately 20 cm above the soil surface</tissue>
    </source>
</reference>